<proteinExistence type="predicted"/>
<dbReference type="Pfam" id="PF03009">
    <property type="entry name" value="GDPD"/>
    <property type="match status" value="1"/>
</dbReference>
<dbReference type="SUPFAM" id="SSF51695">
    <property type="entry name" value="PLC-like phosphodiesterases"/>
    <property type="match status" value="1"/>
</dbReference>
<organism evidence="2 3">
    <name type="scientific">Mucor saturninus</name>
    <dbReference type="NCBI Taxonomy" id="64648"/>
    <lineage>
        <taxon>Eukaryota</taxon>
        <taxon>Fungi</taxon>
        <taxon>Fungi incertae sedis</taxon>
        <taxon>Mucoromycota</taxon>
        <taxon>Mucoromycotina</taxon>
        <taxon>Mucoromycetes</taxon>
        <taxon>Mucorales</taxon>
        <taxon>Mucorineae</taxon>
        <taxon>Mucoraceae</taxon>
        <taxon>Mucor</taxon>
    </lineage>
</organism>
<dbReference type="GO" id="GO:0008081">
    <property type="term" value="F:phosphoric diester hydrolase activity"/>
    <property type="evidence" value="ECO:0007669"/>
    <property type="project" value="InterPro"/>
</dbReference>
<protein>
    <recommendedName>
        <fullName evidence="1">GP-PDE domain-containing protein</fullName>
    </recommendedName>
</protein>
<evidence type="ECO:0000313" key="3">
    <source>
        <dbReference type="Proteomes" id="UP000603453"/>
    </source>
</evidence>
<gene>
    <name evidence="2" type="ORF">INT47_004250</name>
</gene>
<dbReference type="InterPro" id="IPR017946">
    <property type="entry name" value="PLC-like_Pdiesterase_TIM-brl"/>
</dbReference>
<dbReference type="PROSITE" id="PS51704">
    <property type="entry name" value="GP_PDE"/>
    <property type="match status" value="1"/>
</dbReference>
<dbReference type="Gene3D" id="3.20.20.190">
    <property type="entry name" value="Phosphatidylinositol (PI) phosphodiesterase"/>
    <property type="match status" value="1"/>
</dbReference>
<comment type="caution">
    <text evidence="2">The sequence shown here is derived from an EMBL/GenBank/DDBJ whole genome shotgun (WGS) entry which is preliminary data.</text>
</comment>
<name>A0A8H7V6P0_9FUNG</name>
<sequence>MTEALNKELNFNIRVPDVIAHRGFSAENPENTLISYENAVKAGTTALEGDIRLSKDKEIVMMHDLTLNRTSTGLGPVSESNWHGQIDGYTTKSEPHQPIPRFIDVLELLIQPEAAAIDGLYMIVDIKYDNAIEILDVLSELLKTYTTQHPKLFDQLVIGIWNVDFLTRAKTLFPQFKLCFIGLSLSAARHHFLDQVDCLSLPFAALAGGDGQELIKDAHARNKRVFTWTINDPLQMKTCVLWQVDGVIGDNVLVLLENVHHAPKALNGPEEYQQFVASDTYLASKRRRAYLYLVTKVMHFASWKVIGV</sequence>
<dbReference type="OrthoDB" id="1470350at2759"/>
<evidence type="ECO:0000313" key="2">
    <source>
        <dbReference type="EMBL" id="KAG2207502.1"/>
    </source>
</evidence>
<evidence type="ECO:0000259" key="1">
    <source>
        <dbReference type="PROSITE" id="PS51704"/>
    </source>
</evidence>
<dbReference type="AlphaFoldDB" id="A0A8H7V6P0"/>
<reference evidence="2" key="1">
    <citation type="submission" date="2020-12" db="EMBL/GenBank/DDBJ databases">
        <title>Metabolic potential, ecology and presence of endohyphal bacteria is reflected in genomic diversity of Mucoromycotina.</title>
        <authorList>
            <person name="Muszewska A."/>
            <person name="Okrasinska A."/>
            <person name="Steczkiewicz K."/>
            <person name="Drgas O."/>
            <person name="Orlowska M."/>
            <person name="Perlinska-Lenart U."/>
            <person name="Aleksandrzak-Piekarczyk T."/>
            <person name="Szatraj K."/>
            <person name="Zielenkiewicz U."/>
            <person name="Pilsyk S."/>
            <person name="Malc E."/>
            <person name="Mieczkowski P."/>
            <person name="Kruszewska J.S."/>
            <person name="Biernat P."/>
            <person name="Pawlowska J."/>
        </authorList>
    </citation>
    <scope>NUCLEOTIDE SEQUENCE</scope>
    <source>
        <strain evidence="2">WA0000017839</strain>
    </source>
</reference>
<dbReference type="EMBL" id="JAEPRD010000024">
    <property type="protein sequence ID" value="KAG2207502.1"/>
    <property type="molecule type" value="Genomic_DNA"/>
</dbReference>
<dbReference type="GO" id="GO:0006629">
    <property type="term" value="P:lipid metabolic process"/>
    <property type="evidence" value="ECO:0007669"/>
    <property type="project" value="InterPro"/>
</dbReference>
<keyword evidence="3" id="KW-1185">Reference proteome</keyword>
<feature type="domain" description="GP-PDE" evidence="1">
    <location>
        <begin position="16"/>
        <end position="259"/>
    </location>
</feature>
<dbReference type="Proteomes" id="UP000603453">
    <property type="component" value="Unassembled WGS sequence"/>
</dbReference>
<dbReference type="PANTHER" id="PTHR43805">
    <property type="entry name" value="GLYCEROPHOSPHORYL DIESTER PHOSPHODIESTERASE"/>
    <property type="match status" value="1"/>
</dbReference>
<dbReference type="InterPro" id="IPR030395">
    <property type="entry name" value="GP_PDE_dom"/>
</dbReference>
<dbReference type="PANTHER" id="PTHR43805:SF1">
    <property type="entry name" value="GP-PDE DOMAIN-CONTAINING PROTEIN"/>
    <property type="match status" value="1"/>
</dbReference>
<accession>A0A8H7V6P0</accession>